<dbReference type="EMBL" id="JANQDX010000008">
    <property type="protein sequence ID" value="KAL0920405.1"/>
    <property type="molecule type" value="Genomic_DNA"/>
</dbReference>
<dbReference type="InterPro" id="IPR001245">
    <property type="entry name" value="Ser-Thr/Tyr_kinase_cat_dom"/>
</dbReference>
<gene>
    <name evidence="2" type="ORF">M5K25_009541</name>
</gene>
<dbReference type="Proteomes" id="UP001552299">
    <property type="component" value="Unassembled WGS sequence"/>
</dbReference>
<protein>
    <recommendedName>
        <fullName evidence="1">Protein kinase domain-containing protein</fullName>
    </recommendedName>
</protein>
<dbReference type="Gene3D" id="1.10.510.10">
    <property type="entry name" value="Transferase(Phosphotransferase) domain 1"/>
    <property type="match status" value="1"/>
</dbReference>
<evidence type="ECO:0000313" key="2">
    <source>
        <dbReference type="EMBL" id="KAL0920405.1"/>
    </source>
</evidence>
<evidence type="ECO:0000313" key="3">
    <source>
        <dbReference type="Proteomes" id="UP001552299"/>
    </source>
</evidence>
<accession>A0ABD0V6I7</accession>
<organism evidence="2 3">
    <name type="scientific">Dendrobium thyrsiflorum</name>
    <name type="common">Pinecone-like raceme dendrobium</name>
    <name type="synonym">Orchid</name>
    <dbReference type="NCBI Taxonomy" id="117978"/>
    <lineage>
        <taxon>Eukaryota</taxon>
        <taxon>Viridiplantae</taxon>
        <taxon>Streptophyta</taxon>
        <taxon>Embryophyta</taxon>
        <taxon>Tracheophyta</taxon>
        <taxon>Spermatophyta</taxon>
        <taxon>Magnoliopsida</taxon>
        <taxon>Liliopsida</taxon>
        <taxon>Asparagales</taxon>
        <taxon>Orchidaceae</taxon>
        <taxon>Epidendroideae</taxon>
        <taxon>Malaxideae</taxon>
        <taxon>Dendrobiinae</taxon>
        <taxon>Dendrobium</taxon>
    </lineage>
</organism>
<proteinExistence type="predicted"/>
<dbReference type="InterPro" id="IPR000719">
    <property type="entry name" value="Prot_kinase_dom"/>
</dbReference>
<dbReference type="InterPro" id="IPR011009">
    <property type="entry name" value="Kinase-like_dom_sf"/>
</dbReference>
<comment type="caution">
    <text evidence="2">The sequence shown here is derived from an EMBL/GenBank/DDBJ whole genome shotgun (WGS) entry which is preliminary data.</text>
</comment>
<keyword evidence="3" id="KW-1185">Reference proteome</keyword>
<reference evidence="2 3" key="1">
    <citation type="journal article" date="2024" name="Plant Biotechnol. J.">
        <title>Dendrobium thyrsiflorum genome and its molecular insights into genes involved in important horticultural traits.</title>
        <authorList>
            <person name="Chen B."/>
            <person name="Wang J.Y."/>
            <person name="Zheng P.J."/>
            <person name="Li K.L."/>
            <person name="Liang Y.M."/>
            <person name="Chen X.F."/>
            <person name="Zhang C."/>
            <person name="Zhao X."/>
            <person name="He X."/>
            <person name="Zhang G.Q."/>
            <person name="Liu Z.J."/>
            <person name="Xu Q."/>
        </authorList>
    </citation>
    <scope>NUCLEOTIDE SEQUENCE [LARGE SCALE GENOMIC DNA]</scope>
    <source>
        <strain evidence="2">GZMU011</strain>
    </source>
</reference>
<feature type="domain" description="Protein kinase" evidence="1">
    <location>
        <begin position="1"/>
        <end position="140"/>
    </location>
</feature>
<sequence length="140" mass="15837">MSAGVCSKRLGFEEIFGSPSSAPSAKRSRCSSYGSPIHLSEFGFAAEDEVSVFLRMFPSMDREMEKNTLIALLAALMSSFEVLEGKPYNRKCDVYSFGICLWEIYACDMPYYKLTFTEVSYAVVHQAFLKLTFELVQIFQ</sequence>
<name>A0ABD0V6I7_DENTH</name>
<dbReference type="PROSITE" id="PS50011">
    <property type="entry name" value="PROTEIN_KINASE_DOM"/>
    <property type="match status" value="1"/>
</dbReference>
<evidence type="ECO:0000259" key="1">
    <source>
        <dbReference type="PROSITE" id="PS50011"/>
    </source>
</evidence>
<dbReference type="SUPFAM" id="SSF56112">
    <property type="entry name" value="Protein kinase-like (PK-like)"/>
    <property type="match status" value="1"/>
</dbReference>
<dbReference type="AlphaFoldDB" id="A0ABD0V6I7"/>
<dbReference type="Pfam" id="PF07714">
    <property type="entry name" value="PK_Tyr_Ser-Thr"/>
    <property type="match status" value="1"/>
</dbReference>